<keyword evidence="2" id="KW-0238">DNA-binding</keyword>
<dbReference type="RefSeq" id="WP_284102604.1">
    <property type="nucleotide sequence ID" value="NZ_JARRAF010000035.1"/>
</dbReference>
<gene>
    <name evidence="2" type="ORF">PZA18_19755</name>
</gene>
<dbReference type="InterPro" id="IPR018640">
    <property type="entry name" value="DUF2063"/>
</dbReference>
<evidence type="ECO:0000313" key="3">
    <source>
        <dbReference type="Proteomes" id="UP001172778"/>
    </source>
</evidence>
<dbReference type="EMBL" id="JARRAF010000035">
    <property type="protein sequence ID" value="MDK2126284.1"/>
    <property type="molecule type" value="Genomic_DNA"/>
</dbReference>
<dbReference type="InterPro" id="IPR044922">
    <property type="entry name" value="DUF2063_N_sf"/>
</dbReference>
<dbReference type="Pfam" id="PF09836">
    <property type="entry name" value="DUF2063"/>
    <property type="match status" value="1"/>
</dbReference>
<protein>
    <submittedName>
        <fullName evidence="2">DNA-binding domain-containing protein</fullName>
    </submittedName>
</protein>
<dbReference type="GO" id="GO:0003677">
    <property type="term" value="F:DNA binding"/>
    <property type="evidence" value="ECO:0007669"/>
    <property type="project" value="UniProtKB-KW"/>
</dbReference>
<keyword evidence="3" id="KW-1185">Reference proteome</keyword>
<dbReference type="Proteomes" id="UP001172778">
    <property type="component" value="Unassembled WGS sequence"/>
</dbReference>
<proteinExistence type="predicted"/>
<evidence type="ECO:0000313" key="2">
    <source>
        <dbReference type="EMBL" id="MDK2126284.1"/>
    </source>
</evidence>
<feature type="domain" description="Putative DNA-binding" evidence="1">
    <location>
        <begin position="6"/>
        <end position="93"/>
    </location>
</feature>
<accession>A0ABT7E206</accession>
<reference evidence="2" key="1">
    <citation type="submission" date="2023-03" db="EMBL/GenBank/DDBJ databases">
        <title>Chitinimonas shenzhenensis gen. nov., sp. nov., a novel member of family Burkholderiaceae isolated from activated sludge collected in Shen Zhen, China.</title>
        <authorList>
            <person name="Wang X."/>
        </authorList>
    </citation>
    <scope>NUCLEOTIDE SEQUENCE</scope>
    <source>
        <strain evidence="2">DQS-5</strain>
    </source>
</reference>
<name>A0ABT7E206_9NEIS</name>
<evidence type="ECO:0000259" key="1">
    <source>
        <dbReference type="Pfam" id="PF09836"/>
    </source>
</evidence>
<organism evidence="2 3">
    <name type="scientific">Parachitinimonas caeni</name>
    <dbReference type="NCBI Taxonomy" id="3031301"/>
    <lineage>
        <taxon>Bacteria</taxon>
        <taxon>Pseudomonadati</taxon>
        <taxon>Pseudomonadota</taxon>
        <taxon>Betaproteobacteria</taxon>
        <taxon>Neisseriales</taxon>
        <taxon>Chitinibacteraceae</taxon>
        <taxon>Parachitinimonas</taxon>
    </lineage>
</organism>
<dbReference type="Gene3D" id="1.10.150.690">
    <property type="entry name" value="DUF2063"/>
    <property type="match status" value="1"/>
</dbReference>
<comment type="caution">
    <text evidence="2">The sequence shown here is derived from an EMBL/GenBank/DDBJ whole genome shotgun (WGS) entry which is preliminary data.</text>
</comment>
<sequence>MSQLAELQRAFEAAVADPEADWQSLFGRTCRGVVAYANNSLFNRAGALDDAYPVIRQMVGDEFFEALAREYARTTPSTSPDLNRYGGMLGDFLAGFAPVAHLPYLPDMARLEWAGHLAYYAEDRLVYDWSRLASIPPEQMARLRFRFLPDCALLYSPYPVASIWLAHHGGEWPSLDQGAEWVWVQRQQGKVTVEAITPDRAAWLRGLMAGMPLELAIPAALDINPEFPLSAALAALMTAQAIEEIDLL</sequence>